<gene>
    <name evidence="1" type="ORF">NQ176_g10379</name>
</gene>
<evidence type="ECO:0000313" key="1">
    <source>
        <dbReference type="EMBL" id="KAJ2965940.1"/>
    </source>
</evidence>
<evidence type="ECO:0000313" key="2">
    <source>
        <dbReference type="Proteomes" id="UP001143910"/>
    </source>
</evidence>
<keyword evidence="2" id="KW-1185">Reference proteome</keyword>
<comment type="caution">
    <text evidence="1">The sequence shown here is derived from an EMBL/GenBank/DDBJ whole genome shotgun (WGS) entry which is preliminary data.</text>
</comment>
<proteinExistence type="predicted"/>
<dbReference type="Proteomes" id="UP001143910">
    <property type="component" value="Unassembled WGS sequence"/>
</dbReference>
<name>A0ACC1MG76_9HYPO</name>
<protein>
    <submittedName>
        <fullName evidence="1">Uncharacterized protein</fullName>
    </submittedName>
</protein>
<accession>A0ACC1MG76</accession>
<dbReference type="EMBL" id="JANJQO010002798">
    <property type="protein sequence ID" value="KAJ2965940.1"/>
    <property type="molecule type" value="Genomic_DNA"/>
</dbReference>
<reference evidence="1" key="1">
    <citation type="submission" date="2022-08" db="EMBL/GenBank/DDBJ databases">
        <title>Genome Sequence of Lecanicillium fungicola.</title>
        <authorList>
            <person name="Buettner E."/>
        </authorList>
    </citation>
    <scope>NUCLEOTIDE SEQUENCE</scope>
    <source>
        <strain evidence="1">Babe33</strain>
    </source>
</reference>
<sequence length="130" mass="14677">MTPLLERILLALIPRRILGFQLKRRLRVHEPRTRHSNASSYGCHSRIQTAQPNLRLARREAARPVGPVRHGRPIRSRRQAAPKHAGPEAHEDEADRGQASAQQADVDLNRRPKCDGPLVPRGVYRVGKRG</sequence>
<organism evidence="1 2">
    <name type="scientific">Zarea fungicola</name>
    <dbReference type="NCBI Taxonomy" id="93591"/>
    <lineage>
        <taxon>Eukaryota</taxon>
        <taxon>Fungi</taxon>
        <taxon>Dikarya</taxon>
        <taxon>Ascomycota</taxon>
        <taxon>Pezizomycotina</taxon>
        <taxon>Sordariomycetes</taxon>
        <taxon>Hypocreomycetidae</taxon>
        <taxon>Hypocreales</taxon>
        <taxon>Cordycipitaceae</taxon>
        <taxon>Zarea</taxon>
    </lineage>
</organism>